<dbReference type="SUPFAM" id="SSF101148">
    <property type="entry name" value="Plant invertase/pectin methylesterase inhibitor"/>
    <property type="match status" value="1"/>
</dbReference>
<feature type="compositionally biased region" description="Basic and acidic residues" evidence="18">
    <location>
        <begin position="909"/>
        <end position="927"/>
    </location>
</feature>
<feature type="domain" description="Pectinesterase inhibitor" evidence="20">
    <location>
        <begin position="10"/>
        <end position="81"/>
    </location>
</feature>
<dbReference type="InterPro" id="IPR012334">
    <property type="entry name" value="Pectin_lyas_fold"/>
</dbReference>
<evidence type="ECO:0000256" key="10">
    <source>
        <dbReference type="ARBA" id="ARBA00022801"/>
    </source>
</evidence>
<dbReference type="Proteomes" id="UP000306102">
    <property type="component" value="Unassembled WGS sequence"/>
</dbReference>
<evidence type="ECO:0000259" key="19">
    <source>
        <dbReference type="Pfam" id="PF01095"/>
    </source>
</evidence>
<feature type="domain" description="Condensin II complex subunit H2 middle" evidence="23">
    <location>
        <begin position="627"/>
        <end position="777"/>
    </location>
</feature>
<dbReference type="GO" id="GO:0030599">
    <property type="term" value="F:pectinesterase activity"/>
    <property type="evidence" value="ECO:0007669"/>
    <property type="project" value="UniProtKB-EC"/>
</dbReference>
<dbReference type="GO" id="GO:0010032">
    <property type="term" value="P:meiotic chromosome condensation"/>
    <property type="evidence" value="ECO:0007669"/>
    <property type="project" value="TreeGrafter"/>
</dbReference>
<dbReference type="PROSITE" id="PS00800">
    <property type="entry name" value="PECTINESTERASE_1"/>
    <property type="match status" value="1"/>
</dbReference>
<evidence type="ECO:0000313" key="24">
    <source>
        <dbReference type="EMBL" id="THG05028.1"/>
    </source>
</evidence>
<feature type="active site" evidence="17">
    <location>
        <position position="285"/>
    </location>
</feature>
<dbReference type="PANTHER" id="PTHR14324:SF3">
    <property type="entry name" value="CONDENSIN-2 COMPLEX SUBUNIT H2"/>
    <property type="match status" value="1"/>
</dbReference>
<comment type="subcellular location">
    <subcellularLocation>
        <location evidence="1">Nucleus</location>
    </subcellularLocation>
    <subcellularLocation>
        <location evidence="2">Secreted</location>
        <location evidence="2">Cell wall</location>
    </subcellularLocation>
</comment>
<dbReference type="GO" id="GO:0000796">
    <property type="term" value="C:condensin complex"/>
    <property type="evidence" value="ECO:0007669"/>
    <property type="project" value="TreeGrafter"/>
</dbReference>
<evidence type="ECO:0000256" key="12">
    <source>
        <dbReference type="ARBA" id="ARBA00023085"/>
    </source>
</evidence>
<feature type="region of interest" description="Disordered" evidence="18">
    <location>
        <begin position="1118"/>
        <end position="1140"/>
    </location>
</feature>
<dbReference type="Gene3D" id="1.20.140.40">
    <property type="entry name" value="Invertase/pectin methylesterase inhibitor family protein"/>
    <property type="match status" value="1"/>
</dbReference>
<reference evidence="24 25" key="1">
    <citation type="journal article" date="2018" name="Proc. Natl. Acad. Sci. U.S.A.">
        <title>Draft genome sequence of Camellia sinensis var. sinensis provides insights into the evolution of the tea genome and tea quality.</title>
        <authorList>
            <person name="Wei C."/>
            <person name="Yang H."/>
            <person name="Wang S."/>
            <person name="Zhao J."/>
            <person name="Liu C."/>
            <person name="Gao L."/>
            <person name="Xia E."/>
            <person name="Lu Y."/>
            <person name="Tai Y."/>
            <person name="She G."/>
            <person name="Sun J."/>
            <person name="Cao H."/>
            <person name="Tong W."/>
            <person name="Gao Q."/>
            <person name="Li Y."/>
            <person name="Deng W."/>
            <person name="Jiang X."/>
            <person name="Wang W."/>
            <person name="Chen Q."/>
            <person name="Zhang S."/>
            <person name="Li H."/>
            <person name="Wu J."/>
            <person name="Wang P."/>
            <person name="Li P."/>
            <person name="Shi C."/>
            <person name="Zheng F."/>
            <person name="Jian J."/>
            <person name="Huang B."/>
            <person name="Shan D."/>
            <person name="Shi M."/>
            <person name="Fang C."/>
            <person name="Yue Y."/>
            <person name="Li F."/>
            <person name="Li D."/>
            <person name="Wei S."/>
            <person name="Han B."/>
            <person name="Jiang C."/>
            <person name="Yin Y."/>
            <person name="Xia T."/>
            <person name="Zhang Z."/>
            <person name="Bennetzen J.L."/>
            <person name="Zhao S."/>
            <person name="Wan X."/>
        </authorList>
    </citation>
    <scope>NUCLEOTIDE SEQUENCE [LARGE SCALE GENOMIC DNA]</scope>
    <source>
        <strain evidence="25">cv. Shuchazao</strain>
        <tissue evidence="24">Leaf</tissue>
    </source>
</reference>
<feature type="region of interest" description="Disordered" evidence="18">
    <location>
        <begin position="572"/>
        <end position="594"/>
    </location>
</feature>
<feature type="region of interest" description="Disordered" evidence="18">
    <location>
        <begin position="909"/>
        <end position="931"/>
    </location>
</feature>
<keyword evidence="14" id="KW-0961">Cell wall biogenesis/degradation</keyword>
<dbReference type="Pfam" id="PF01095">
    <property type="entry name" value="Pectinesterase"/>
    <property type="match status" value="1"/>
</dbReference>
<dbReference type="AlphaFoldDB" id="A0A4S4DPN3"/>
<keyword evidence="25" id="KW-1185">Reference proteome</keyword>
<evidence type="ECO:0000256" key="5">
    <source>
        <dbReference type="ARBA" id="ARBA00007786"/>
    </source>
</evidence>
<keyword evidence="9" id="KW-0134">Cell wall</keyword>
<dbReference type="GO" id="GO:0004857">
    <property type="term" value="F:enzyme inhibitor activity"/>
    <property type="evidence" value="ECO:0007669"/>
    <property type="project" value="InterPro"/>
</dbReference>
<feature type="compositionally biased region" description="Basic and acidic residues" evidence="18">
    <location>
        <begin position="1071"/>
        <end position="1084"/>
    </location>
</feature>
<evidence type="ECO:0000256" key="13">
    <source>
        <dbReference type="ARBA" id="ARBA00023242"/>
    </source>
</evidence>
<comment type="similarity">
    <text evidence="5">In the C-terminal section; belongs to the pectinesterase family.</text>
</comment>
<dbReference type="Pfam" id="PF16858">
    <property type="entry name" value="CNDH2_C"/>
    <property type="match status" value="1"/>
</dbReference>
<evidence type="ECO:0000256" key="1">
    <source>
        <dbReference type="ARBA" id="ARBA00004123"/>
    </source>
</evidence>
<evidence type="ECO:0000256" key="18">
    <source>
        <dbReference type="SAM" id="MobiDB-lite"/>
    </source>
</evidence>
<feature type="domain" description="Condensin-2 complex subunit H2 C-terminal" evidence="22">
    <location>
        <begin position="932"/>
        <end position="1052"/>
    </location>
</feature>
<evidence type="ECO:0000256" key="16">
    <source>
        <dbReference type="ARBA" id="ARBA00047928"/>
    </source>
</evidence>
<dbReference type="UniPathway" id="UPA00545">
    <property type="reaction ID" value="UER00823"/>
</dbReference>
<feature type="domain" description="Condensin II complex subunit H2 N-terminal" evidence="21">
    <location>
        <begin position="488"/>
        <end position="605"/>
    </location>
</feature>
<evidence type="ECO:0000256" key="14">
    <source>
        <dbReference type="ARBA" id="ARBA00023316"/>
    </source>
</evidence>
<evidence type="ECO:0000259" key="21">
    <source>
        <dbReference type="Pfam" id="PF06278"/>
    </source>
</evidence>
<feature type="compositionally biased region" description="Basic and acidic residues" evidence="18">
    <location>
        <begin position="1129"/>
        <end position="1140"/>
    </location>
</feature>
<dbReference type="Pfam" id="PF16869">
    <property type="entry name" value="CNDH2_M"/>
    <property type="match status" value="1"/>
</dbReference>
<evidence type="ECO:0000256" key="3">
    <source>
        <dbReference type="ARBA" id="ARBA00005184"/>
    </source>
</evidence>
<dbReference type="InterPro" id="IPR033131">
    <property type="entry name" value="Pectinesterase_Asp_AS"/>
</dbReference>
<dbReference type="InterPro" id="IPR031739">
    <property type="entry name" value="Ncaph2"/>
</dbReference>
<evidence type="ECO:0000259" key="23">
    <source>
        <dbReference type="Pfam" id="PF16869"/>
    </source>
</evidence>
<evidence type="ECO:0000256" key="7">
    <source>
        <dbReference type="ARBA" id="ARBA00013229"/>
    </source>
</evidence>
<protein>
    <recommendedName>
        <fullName evidence="8">Condensin-2 complex subunit H2</fullName>
        <ecNumber evidence="7">3.1.1.11</ecNumber>
    </recommendedName>
    <alternativeName>
        <fullName evidence="15">Non-SMC condensin II complex subunit H2</fullName>
    </alternativeName>
</protein>
<dbReference type="EMBL" id="SDRB02010670">
    <property type="protein sequence ID" value="THG05028.1"/>
    <property type="molecule type" value="Genomic_DNA"/>
</dbReference>
<dbReference type="InterPro" id="IPR006501">
    <property type="entry name" value="Pectinesterase_inhib_dom"/>
</dbReference>
<dbReference type="PANTHER" id="PTHR14324">
    <property type="entry name" value="CONDENSIN-2 COMPLEX SUBUNIT H2"/>
    <property type="match status" value="1"/>
</dbReference>
<evidence type="ECO:0000256" key="11">
    <source>
        <dbReference type="ARBA" id="ARBA00023067"/>
    </source>
</evidence>
<dbReference type="InterPro" id="IPR035513">
    <property type="entry name" value="Invertase/methylesterase_inhib"/>
</dbReference>
<gene>
    <name evidence="24" type="ORF">TEA_014237</name>
</gene>
<sequence length="1140" mass="126464">MARNPRFHQIDDLQKSFEMVGDFDVTKMNEYVADLKTWLTGAITYQQTCLDGFDNTTGETGAQMRKLLALSGELTSNGLAIISEFSKVLTSYDLPSSSRRLLSEESTEVGADGFPSWVADRQRKLLQATAATVKPNVVVAKDGSGKYKTISAALAEVPKKSNETFVIYIKAGVYVETVNVSKHMRNVFLIGDGPTKTKITGSKSFVGGVATYKTATVSADGEHFMVKDIGIENSAGSEMHQAVALRVSSDRAIIYNSQIDGYQDTLYAHTHRQFYRDCTISGTVDFVFGDAAVVFQNCKLVIRKPLENQSCMVTAQGRTDKRGVSGIVLQNCTITAEPAYMAVKAQFKSYLGRPWKNYSRTVVMQSQIDDVIDPTGWAPWMGTVNLDTLWYAEFNNRGPGAVQTKRVTWLGMQQKITADVAASFTPAKFIEGDAWIPASGVPYVSGMKRLGFSDELRVEELEWKVRFAQQKMMNNEREEPSGAESSGRFHSVQPLRDLQSNWAVDLSKNLEDYLLKICSGEITGDDNAHFSVNFAEAALLLQGSIQVYSRKVEYLYSLVLHALEFISQKRQHDQPEGASVQPEENGSHAVPDDENDQFWGLDDVPVEAKNSLDSAICKDTQLNHFAKPPANLVVLEGDCLDVTGDGNELESYLLATNDLYRDFILLDPCDAVAVNNYFKGDKAGKGQNGICRGSSLASKSRKGFLSPINQSGGISHKSSAGKNQNVNLDRSPPVDHGLKFKDCNIGPDPPACDIPENYGFEMDDRYSEPGDLDDEDDPWKPLNPYEPGNLRVKPFKKVKSFRRQGINSTKRISIAIQFPLARMHGTINSELNDIWEARRHASERQQESQSPSKYEKLRNSLIHGGRETCESFCDPNDDNDYDNGGFDFGPPDFDMPENAYEYEEVPLQPEKHDDGDVSFETNEHEDPSSQASLEDLCRSHLDALLASIAETEKQTELAARDSRPPFDIHEYGERILEKLSLDADSGNAMSFADVVRGQEKHDVARTFSALLQMVNNGNVDLERGDVADGEVICYTAVNPFYVRLLSHDKRQDVQLRSSKKRAKSPTRKGFIKGDKDKSGREKHAAVNLSASGSPSTSMSSQLNCKFSLKLGKVGNIRCTPEGKRRRRSRLVEPVDLHSTG</sequence>
<dbReference type="InterPro" id="IPR023093">
    <property type="entry name" value="ScpA-like_C"/>
</dbReference>
<dbReference type="GO" id="GO:0003682">
    <property type="term" value="F:chromatin binding"/>
    <property type="evidence" value="ECO:0007669"/>
    <property type="project" value="TreeGrafter"/>
</dbReference>
<feature type="compositionally biased region" description="Basic residues" evidence="18">
    <location>
        <begin position="1057"/>
        <end position="1070"/>
    </location>
</feature>
<organism evidence="24 25">
    <name type="scientific">Camellia sinensis var. sinensis</name>
    <name type="common">China tea</name>
    <dbReference type="NCBI Taxonomy" id="542762"/>
    <lineage>
        <taxon>Eukaryota</taxon>
        <taxon>Viridiplantae</taxon>
        <taxon>Streptophyta</taxon>
        <taxon>Embryophyta</taxon>
        <taxon>Tracheophyta</taxon>
        <taxon>Spermatophyta</taxon>
        <taxon>Magnoliopsida</taxon>
        <taxon>eudicotyledons</taxon>
        <taxon>Gunneridae</taxon>
        <taxon>Pentapetalae</taxon>
        <taxon>asterids</taxon>
        <taxon>Ericales</taxon>
        <taxon>Theaceae</taxon>
        <taxon>Camellia</taxon>
    </lineage>
</organism>
<evidence type="ECO:0000256" key="6">
    <source>
        <dbReference type="ARBA" id="ARBA00007844"/>
    </source>
</evidence>
<dbReference type="Pfam" id="PF06278">
    <property type="entry name" value="CNDH2_N"/>
    <property type="match status" value="1"/>
</dbReference>
<accession>A0A4S4DPN3</accession>
<comment type="similarity">
    <text evidence="6">Belongs to the CND2 H2 (condensin-2 subunit 2) family.</text>
</comment>
<dbReference type="STRING" id="542762.A0A4S4DPN3"/>
<dbReference type="Gene3D" id="2.160.20.10">
    <property type="entry name" value="Single-stranded right-handed beta-helix, Pectin lyase-like"/>
    <property type="match status" value="1"/>
</dbReference>
<comment type="catalytic activity">
    <reaction evidence="16">
        <text>[(1-&gt;4)-alpha-D-galacturonosyl methyl ester](n) + n H2O = [(1-&gt;4)-alpha-D-galacturonosyl](n) + n methanol + n H(+)</text>
        <dbReference type="Rhea" id="RHEA:22380"/>
        <dbReference type="Rhea" id="RHEA-COMP:14570"/>
        <dbReference type="Rhea" id="RHEA-COMP:14573"/>
        <dbReference type="ChEBI" id="CHEBI:15377"/>
        <dbReference type="ChEBI" id="CHEBI:15378"/>
        <dbReference type="ChEBI" id="CHEBI:17790"/>
        <dbReference type="ChEBI" id="CHEBI:140522"/>
        <dbReference type="ChEBI" id="CHEBI:140523"/>
        <dbReference type="EC" id="3.1.1.11"/>
    </reaction>
</comment>
<keyword evidence="11" id="KW-0226">DNA condensation</keyword>
<dbReference type="Gene3D" id="1.10.10.580">
    <property type="entry name" value="Structural maintenance of chromosome 1. Chain E"/>
    <property type="match status" value="1"/>
</dbReference>
<dbReference type="GO" id="GO:0045490">
    <property type="term" value="P:pectin catabolic process"/>
    <property type="evidence" value="ECO:0007669"/>
    <property type="project" value="UniProtKB-UniPathway"/>
</dbReference>
<proteinExistence type="inferred from homology"/>
<comment type="pathway">
    <text evidence="3">Glycan metabolism; pectin degradation; 2-dehydro-3-deoxy-D-gluconate from pectin: step 1/5.</text>
</comment>
<dbReference type="SUPFAM" id="SSF51126">
    <property type="entry name" value="Pectin lyase-like"/>
    <property type="match status" value="1"/>
</dbReference>
<evidence type="ECO:0000256" key="15">
    <source>
        <dbReference type="ARBA" id="ARBA00030479"/>
    </source>
</evidence>
<dbReference type="InterPro" id="IPR011050">
    <property type="entry name" value="Pectin_lyase_fold/virulence"/>
</dbReference>
<keyword evidence="9" id="KW-0964">Secreted</keyword>
<evidence type="ECO:0000256" key="8">
    <source>
        <dbReference type="ARBA" id="ARBA00016903"/>
    </source>
</evidence>
<dbReference type="GO" id="GO:0042545">
    <property type="term" value="P:cell wall modification"/>
    <property type="evidence" value="ECO:0007669"/>
    <property type="project" value="InterPro"/>
</dbReference>
<dbReference type="EC" id="3.1.1.11" evidence="7"/>
<dbReference type="GO" id="GO:0005634">
    <property type="term" value="C:nucleus"/>
    <property type="evidence" value="ECO:0007669"/>
    <property type="project" value="UniProtKB-SubCell"/>
</dbReference>
<evidence type="ECO:0000256" key="17">
    <source>
        <dbReference type="PROSITE-ProRule" id="PRU10040"/>
    </source>
</evidence>
<keyword evidence="13" id="KW-0539">Nucleus</keyword>
<dbReference type="PROSITE" id="PS00503">
    <property type="entry name" value="PECTINESTERASE_2"/>
    <property type="match status" value="1"/>
</dbReference>
<feature type="compositionally biased region" description="Polar residues" evidence="18">
    <location>
        <begin position="708"/>
        <end position="728"/>
    </location>
</feature>
<keyword evidence="12" id="KW-0063">Aspartyl esterase</keyword>
<dbReference type="InterPro" id="IPR031737">
    <property type="entry name" value="CNDH2_C"/>
</dbReference>
<evidence type="ECO:0000259" key="20">
    <source>
        <dbReference type="Pfam" id="PF04043"/>
    </source>
</evidence>
<feature type="domain" description="Pectinesterase catalytic" evidence="19">
    <location>
        <begin position="136"/>
        <end position="433"/>
    </location>
</feature>
<feature type="region of interest" description="Disordered" evidence="18">
    <location>
        <begin position="1053"/>
        <end position="1100"/>
    </location>
</feature>
<evidence type="ECO:0000259" key="22">
    <source>
        <dbReference type="Pfam" id="PF16858"/>
    </source>
</evidence>
<dbReference type="FunFam" id="2.160.20.10:FF:000001">
    <property type="entry name" value="Pectinesterase"/>
    <property type="match status" value="1"/>
</dbReference>
<dbReference type="CDD" id="cd15798">
    <property type="entry name" value="PMEI-like_3"/>
    <property type="match status" value="1"/>
</dbReference>
<dbReference type="InterPro" id="IPR009378">
    <property type="entry name" value="H2_N"/>
</dbReference>
<evidence type="ECO:0000256" key="9">
    <source>
        <dbReference type="ARBA" id="ARBA00022512"/>
    </source>
</evidence>
<dbReference type="Pfam" id="PF04043">
    <property type="entry name" value="PMEI"/>
    <property type="match status" value="1"/>
</dbReference>
<feature type="compositionally biased region" description="Low complexity" evidence="18">
    <location>
        <begin position="1089"/>
        <end position="1100"/>
    </location>
</feature>
<dbReference type="GO" id="GO:0051306">
    <property type="term" value="P:mitotic sister chromatid separation"/>
    <property type="evidence" value="ECO:0007669"/>
    <property type="project" value="TreeGrafter"/>
</dbReference>
<dbReference type="InterPro" id="IPR018040">
    <property type="entry name" value="Pectinesterase_Tyr_AS"/>
</dbReference>
<comment type="caution">
    <text evidence="24">The sequence shown here is derived from an EMBL/GenBank/DDBJ whole genome shotgun (WGS) entry which is preliminary data.</text>
</comment>
<comment type="similarity">
    <text evidence="4">In the N-terminal section; belongs to the PMEI family.</text>
</comment>
<dbReference type="InterPro" id="IPR031719">
    <property type="entry name" value="H2_M"/>
</dbReference>
<dbReference type="InterPro" id="IPR000070">
    <property type="entry name" value="Pectinesterase_cat"/>
</dbReference>
<keyword evidence="10" id="KW-0378">Hydrolase</keyword>
<name>A0A4S4DPN3_CAMSN</name>
<evidence type="ECO:0000313" key="25">
    <source>
        <dbReference type="Proteomes" id="UP000306102"/>
    </source>
</evidence>
<feature type="region of interest" description="Disordered" evidence="18">
    <location>
        <begin position="708"/>
        <end position="733"/>
    </location>
</feature>
<evidence type="ECO:0000256" key="4">
    <source>
        <dbReference type="ARBA" id="ARBA00006027"/>
    </source>
</evidence>
<evidence type="ECO:0000256" key="2">
    <source>
        <dbReference type="ARBA" id="ARBA00004191"/>
    </source>
</evidence>